<evidence type="ECO:0000313" key="3">
    <source>
        <dbReference type="Proteomes" id="UP000023152"/>
    </source>
</evidence>
<proteinExistence type="predicted"/>
<keyword evidence="3" id="KW-1185">Reference proteome</keyword>
<accession>X6NI01</accession>
<dbReference type="Proteomes" id="UP000023152">
    <property type="component" value="Unassembled WGS sequence"/>
</dbReference>
<comment type="caution">
    <text evidence="2">The sequence shown here is derived from an EMBL/GenBank/DDBJ whole genome shotgun (WGS) entry which is preliminary data.</text>
</comment>
<keyword evidence="1" id="KW-0175">Coiled coil</keyword>
<feature type="coiled-coil region" evidence="1">
    <location>
        <begin position="35"/>
        <end position="72"/>
    </location>
</feature>
<evidence type="ECO:0000256" key="1">
    <source>
        <dbReference type="SAM" id="Coils"/>
    </source>
</evidence>
<protein>
    <submittedName>
        <fullName evidence="2">Uncharacterized protein</fullName>
    </submittedName>
</protein>
<sequence length="340" mass="39757">MNHINHYLLLKAKQVEEEINNGLKERAAKISEIYKQKHKRDVMEYEKQRIEMERLESKCKQMELQLQRKHEELRHYGQRHMQTYKDLKAQVFLKLTYANDSIKSMIEEQLNNLDFGIENELKIEQVTLKCCYPVLCAYDIFTNGFLLAHTSLSIQIYVTCLLLLFYQLFVSIQQNPSPSSLSSSLHTTKVIVLCANHQIAKTWMTYFESLNVSHLSTHLLLSKPNLQEISNPFVVVSTPQCLIEWIESLDNSHSESKLVQFDKQLILVFLDLYSMIQSQLQAPLSKLVNFFKQSHPSNVRIWNTSRAVNPDIQHFLSQTLFPNQNLNDTLFQLEIQNPQP</sequence>
<feature type="non-terminal residue" evidence="2">
    <location>
        <position position="340"/>
    </location>
</feature>
<dbReference type="EMBL" id="ASPP01008453">
    <property type="protein sequence ID" value="ETO25533.1"/>
    <property type="molecule type" value="Genomic_DNA"/>
</dbReference>
<name>X6NI01_RETFI</name>
<reference evidence="2 3" key="1">
    <citation type="journal article" date="2013" name="Curr. Biol.">
        <title>The Genome of the Foraminiferan Reticulomyxa filosa.</title>
        <authorList>
            <person name="Glockner G."/>
            <person name="Hulsmann N."/>
            <person name="Schleicher M."/>
            <person name="Noegel A.A."/>
            <person name="Eichinger L."/>
            <person name="Gallinger C."/>
            <person name="Pawlowski J."/>
            <person name="Sierra R."/>
            <person name="Euteneuer U."/>
            <person name="Pillet L."/>
            <person name="Moustafa A."/>
            <person name="Platzer M."/>
            <person name="Groth M."/>
            <person name="Szafranski K."/>
            <person name="Schliwa M."/>
        </authorList>
    </citation>
    <scope>NUCLEOTIDE SEQUENCE [LARGE SCALE GENOMIC DNA]</scope>
</reference>
<gene>
    <name evidence="2" type="ORF">RFI_11604</name>
</gene>
<organism evidence="2 3">
    <name type="scientific">Reticulomyxa filosa</name>
    <dbReference type="NCBI Taxonomy" id="46433"/>
    <lineage>
        <taxon>Eukaryota</taxon>
        <taxon>Sar</taxon>
        <taxon>Rhizaria</taxon>
        <taxon>Retaria</taxon>
        <taxon>Foraminifera</taxon>
        <taxon>Monothalamids</taxon>
        <taxon>Reticulomyxidae</taxon>
        <taxon>Reticulomyxa</taxon>
    </lineage>
</organism>
<dbReference type="AlphaFoldDB" id="X6NI01"/>
<evidence type="ECO:0000313" key="2">
    <source>
        <dbReference type="EMBL" id="ETO25533.1"/>
    </source>
</evidence>